<dbReference type="Proteomes" id="UP000469505">
    <property type="component" value="Unassembled WGS sequence"/>
</dbReference>
<accession>A0A6I3U7P5</accession>
<feature type="region of interest" description="Disordered" evidence="2">
    <location>
        <begin position="102"/>
        <end position="121"/>
    </location>
</feature>
<organism evidence="4 5">
    <name type="scientific">Streptococcus pneumoniae</name>
    <dbReference type="NCBI Taxonomy" id="1313"/>
    <lineage>
        <taxon>Bacteria</taxon>
        <taxon>Bacillati</taxon>
        <taxon>Bacillota</taxon>
        <taxon>Bacilli</taxon>
        <taxon>Lactobacillales</taxon>
        <taxon>Streptococcaceae</taxon>
        <taxon>Streptococcus</taxon>
    </lineage>
</organism>
<evidence type="ECO:0000259" key="3">
    <source>
        <dbReference type="PROSITE" id="PS51109"/>
    </source>
</evidence>
<proteinExistence type="predicted"/>
<dbReference type="InterPro" id="IPR011098">
    <property type="entry name" value="G5_dom"/>
</dbReference>
<feature type="non-terminal residue" evidence="4">
    <location>
        <position position="121"/>
    </location>
</feature>
<dbReference type="PROSITE" id="PS51109">
    <property type="entry name" value="G5"/>
    <property type="match status" value="1"/>
</dbReference>
<feature type="compositionally biased region" description="Polar residues" evidence="2">
    <location>
        <begin position="106"/>
        <end position="115"/>
    </location>
</feature>
<sequence>KESIPEITEVGTKVLSSNQPAEGVKDLVLETPKLEVEEVSVAFEHQERPNAALLKGKRQLVQAGVEGQVRRFVEVDAQGKRTLHSTEVLKEALPEIVEVGTKEEQVSQTRDQALSATPAKV</sequence>
<evidence type="ECO:0000256" key="2">
    <source>
        <dbReference type="SAM" id="MobiDB-lite"/>
    </source>
</evidence>
<keyword evidence="1" id="KW-0732">Signal</keyword>
<reference evidence="4 5" key="1">
    <citation type="submission" date="2019-11" db="EMBL/GenBank/DDBJ databases">
        <title>Growth characteristics of pneumococcus vary with the chemical composition of the capsule and with environmental conditions.</title>
        <authorList>
            <person name="Tothpal A."/>
            <person name="Desobry K."/>
            <person name="Joshi S."/>
            <person name="Wyllie A.L."/>
            <person name="Weinberger D.M."/>
        </authorList>
    </citation>
    <scope>NUCLEOTIDE SEQUENCE [LARGE SCALE GENOMIC DNA]</scope>
    <source>
        <strain evidence="5">pnumococcus35B</strain>
    </source>
</reference>
<name>A0A6I3U7P5_STREE</name>
<protein>
    <recommendedName>
        <fullName evidence="3">G5 domain-containing protein</fullName>
    </recommendedName>
</protein>
<dbReference type="RefSeq" id="WP_162481084.1">
    <property type="nucleotide sequence ID" value="NZ_WNHX01000439.1"/>
</dbReference>
<feature type="non-terminal residue" evidence="4">
    <location>
        <position position="1"/>
    </location>
</feature>
<dbReference type="EMBL" id="WNHX01000439">
    <property type="protein sequence ID" value="MTV88237.1"/>
    <property type="molecule type" value="Genomic_DNA"/>
</dbReference>
<gene>
    <name evidence="4" type="ORF">GM543_12250</name>
</gene>
<comment type="caution">
    <text evidence="4">The sequence shown here is derived from an EMBL/GenBank/DDBJ whole genome shotgun (WGS) entry which is preliminary data.</text>
</comment>
<dbReference type="AlphaFoldDB" id="A0A6I3U7P5"/>
<evidence type="ECO:0000313" key="4">
    <source>
        <dbReference type="EMBL" id="MTV88237.1"/>
    </source>
</evidence>
<evidence type="ECO:0000313" key="5">
    <source>
        <dbReference type="Proteomes" id="UP000469505"/>
    </source>
</evidence>
<evidence type="ECO:0000256" key="1">
    <source>
        <dbReference type="ARBA" id="ARBA00022729"/>
    </source>
</evidence>
<dbReference type="SMART" id="SM01208">
    <property type="entry name" value="G5"/>
    <property type="match status" value="1"/>
</dbReference>
<dbReference type="Pfam" id="PF07501">
    <property type="entry name" value="G5"/>
    <property type="match status" value="1"/>
</dbReference>
<dbReference type="Gene3D" id="2.20.230.10">
    <property type="entry name" value="Resuscitation-promoting factor rpfb"/>
    <property type="match status" value="1"/>
</dbReference>
<feature type="domain" description="G5" evidence="3">
    <location>
        <begin position="27"/>
        <end position="103"/>
    </location>
</feature>